<dbReference type="GO" id="GO:0003723">
    <property type="term" value="F:RNA binding"/>
    <property type="evidence" value="ECO:0007669"/>
    <property type="project" value="UniProtKB-UniRule"/>
</dbReference>
<dbReference type="EMBL" id="BMLP01000002">
    <property type="protein sequence ID" value="GGO31303.1"/>
    <property type="molecule type" value="Genomic_DNA"/>
</dbReference>
<dbReference type="RefSeq" id="WP_146286477.1">
    <property type="nucleotide sequence ID" value="NZ_BMLP01000002.1"/>
</dbReference>
<evidence type="ECO:0000313" key="3">
    <source>
        <dbReference type="Proteomes" id="UP000598196"/>
    </source>
</evidence>
<feature type="site" description="Interaction with substrate rRNA" evidence="1">
    <location>
        <position position="4"/>
    </location>
</feature>
<dbReference type="Proteomes" id="UP000598196">
    <property type="component" value="Unassembled WGS sequence"/>
</dbReference>
<dbReference type="HAMAP" id="MF_00934">
    <property type="entry name" value="23SrRNA_methyltr_J"/>
    <property type="match status" value="1"/>
</dbReference>
<organism evidence="2 3">
    <name type="scientific">Gemmobacter aquaticus</name>
    <dbReference type="NCBI Taxonomy" id="490185"/>
    <lineage>
        <taxon>Bacteria</taxon>
        <taxon>Pseudomonadati</taxon>
        <taxon>Pseudomonadota</taxon>
        <taxon>Alphaproteobacteria</taxon>
        <taxon>Rhodobacterales</taxon>
        <taxon>Paracoccaceae</taxon>
        <taxon>Gemmobacter</taxon>
    </lineage>
</organism>
<keyword evidence="1" id="KW-0698">rRNA processing</keyword>
<keyword evidence="1" id="KW-0949">S-adenosyl-L-methionine</keyword>
<feature type="binding site" evidence="1">
    <location>
        <position position="42"/>
    </location>
    <ligand>
        <name>S-adenosyl-L-methionine</name>
        <dbReference type="ChEBI" id="CHEBI:59789"/>
    </ligand>
</feature>
<feature type="binding site" evidence="1">
    <location>
        <position position="19"/>
    </location>
    <ligand>
        <name>S-adenosyl-L-methionine</name>
        <dbReference type="ChEBI" id="CHEBI:59789"/>
    </ligand>
</feature>
<dbReference type="PANTHER" id="PTHR37426:SF1">
    <property type="entry name" value="RIBOSOMAL RNA LARGE SUBUNIT METHYLTRANSFERASE J"/>
    <property type="match status" value="1"/>
</dbReference>
<protein>
    <recommendedName>
        <fullName evidence="1">Ribosomal RNA large subunit methyltransferase J</fullName>
        <ecNumber evidence="1">2.1.1.266</ecNumber>
    </recommendedName>
    <alternativeName>
        <fullName evidence="1">23S rRNA (adenine(2030)-N6)-methyltransferase</fullName>
    </alternativeName>
    <alternativeName>
        <fullName evidence="1">23S rRNA m6A2030 methyltransferase</fullName>
    </alternativeName>
</protein>
<keyword evidence="1" id="KW-0808">Transferase</keyword>
<dbReference type="GO" id="GO:0005829">
    <property type="term" value="C:cytosol"/>
    <property type="evidence" value="ECO:0007669"/>
    <property type="project" value="TreeGrafter"/>
</dbReference>
<feature type="binding site" evidence="1">
    <location>
        <position position="160"/>
    </location>
    <ligand>
        <name>S-adenosyl-L-methionine</name>
        <dbReference type="ChEBI" id="CHEBI:59789"/>
    </ligand>
</feature>
<dbReference type="InterPro" id="IPR007473">
    <property type="entry name" value="RlmJ"/>
</dbReference>
<proteinExistence type="inferred from homology"/>
<keyword evidence="1" id="KW-0694">RNA-binding</keyword>
<dbReference type="OrthoDB" id="9791274at2"/>
<dbReference type="Gene3D" id="3.40.50.150">
    <property type="entry name" value="Vaccinia Virus protein VP39"/>
    <property type="match status" value="1"/>
</dbReference>
<comment type="catalytic activity">
    <reaction evidence="1">
        <text>adenosine(2030) in 23S rRNA + S-adenosyl-L-methionine = N(6)-methyladenosine(2030) in 23S rRNA + S-adenosyl-L-homocysteine + H(+)</text>
        <dbReference type="Rhea" id="RHEA:43736"/>
        <dbReference type="Rhea" id="RHEA-COMP:10668"/>
        <dbReference type="Rhea" id="RHEA-COMP:10669"/>
        <dbReference type="ChEBI" id="CHEBI:15378"/>
        <dbReference type="ChEBI" id="CHEBI:57856"/>
        <dbReference type="ChEBI" id="CHEBI:59789"/>
        <dbReference type="ChEBI" id="CHEBI:74411"/>
        <dbReference type="ChEBI" id="CHEBI:74449"/>
        <dbReference type="EC" id="2.1.1.266"/>
    </reaction>
</comment>
<dbReference type="GO" id="GO:0070475">
    <property type="term" value="P:rRNA base methylation"/>
    <property type="evidence" value="ECO:0007669"/>
    <property type="project" value="UniProtKB-UniRule"/>
</dbReference>
<keyword evidence="1 2" id="KW-0489">Methyltransferase</keyword>
<evidence type="ECO:0000313" key="2">
    <source>
        <dbReference type="EMBL" id="GGO31303.1"/>
    </source>
</evidence>
<comment type="function">
    <text evidence="1">Specifically methylates the adenine in position 2030 of 23S rRNA.</text>
</comment>
<dbReference type="AlphaFoldDB" id="A0A917YLU4"/>
<reference evidence="2 3" key="1">
    <citation type="journal article" date="2014" name="Int. J. Syst. Evol. Microbiol.">
        <title>Complete genome sequence of Corynebacterium casei LMG S-19264T (=DSM 44701T), isolated from a smear-ripened cheese.</title>
        <authorList>
            <consortium name="US DOE Joint Genome Institute (JGI-PGF)"/>
            <person name="Walter F."/>
            <person name="Albersmeier A."/>
            <person name="Kalinowski J."/>
            <person name="Ruckert C."/>
        </authorList>
    </citation>
    <scope>NUCLEOTIDE SEQUENCE [LARGE SCALE GENOMIC DNA]</scope>
    <source>
        <strain evidence="2 3">CGMCC 1.7029</strain>
    </source>
</reference>
<feature type="binding site" evidence="1">
    <location>
        <position position="97"/>
    </location>
    <ligand>
        <name>S-adenosyl-L-methionine</name>
        <dbReference type="ChEBI" id="CHEBI:59789"/>
    </ligand>
</feature>
<dbReference type="SUPFAM" id="SSF53335">
    <property type="entry name" value="S-adenosyl-L-methionine-dependent methyltransferases"/>
    <property type="match status" value="1"/>
</dbReference>
<sequence length="259" mass="28872">MLSYQHIYHAGNLADVQKHALLCVMLDYLTRKDKPLSYIESHAGRGLYDLGSAEALKTGEADSGVAHLEQAFPADHPYRRRLAEVRARFGERAYPGSPLLAALSLRDGDVMHLAELHPQEYAALAETMAPWGAHLHRRDGFEVALALTPPLPRRGLLLIDPSYEVKEDYAQIPRHISAVARKWNVGIIALWYPILTSGAHLPMLAALERDHPDHLRHEVRFPPVREGHRMVGSGMFIVNPPWGLADAAAEISTIFGKLR</sequence>
<dbReference type="GO" id="GO:0036307">
    <property type="term" value="F:23S rRNA (adenine(2030)-N(6))-methyltransferase activity"/>
    <property type="evidence" value="ECO:0007669"/>
    <property type="project" value="UniProtKB-UniRule"/>
</dbReference>
<keyword evidence="3" id="KW-1185">Reference proteome</keyword>
<evidence type="ECO:0000256" key="1">
    <source>
        <dbReference type="HAMAP-Rule" id="MF_00934"/>
    </source>
</evidence>
<dbReference type="PANTHER" id="PTHR37426">
    <property type="entry name" value="RIBOSOMAL RNA LARGE SUBUNIT METHYLTRANSFERASE J"/>
    <property type="match status" value="1"/>
</dbReference>
<dbReference type="InterPro" id="IPR029063">
    <property type="entry name" value="SAM-dependent_MTases_sf"/>
</dbReference>
<comment type="similarity">
    <text evidence="1">Belongs to the RlmJ family.</text>
</comment>
<dbReference type="Pfam" id="PF04378">
    <property type="entry name" value="RsmJ"/>
    <property type="match status" value="1"/>
</dbReference>
<accession>A0A917YLU4</accession>
<comment type="caution">
    <text evidence="2">The sequence shown here is derived from an EMBL/GenBank/DDBJ whole genome shotgun (WGS) entry which is preliminary data.</text>
</comment>
<comment type="subunit">
    <text evidence="1">Monomer.</text>
</comment>
<feature type="binding site" evidence="1">
    <location>
        <begin position="139"/>
        <end position="140"/>
    </location>
    <ligand>
        <name>S-adenosyl-L-methionine</name>
        <dbReference type="ChEBI" id="CHEBI:59789"/>
    </ligand>
</feature>
<name>A0A917YLU4_9RHOB</name>
<feature type="binding site" evidence="1">
    <location>
        <position position="115"/>
    </location>
    <ligand>
        <name>S-adenosyl-L-methionine</name>
        <dbReference type="ChEBI" id="CHEBI:59789"/>
    </ligand>
</feature>
<dbReference type="EC" id="2.1.1.266" evidence="1"/>
<feature type="active site" description="Proton acceptor" evidence="1">
    <location>
        <position position="160"/>
    </location>
</feature>
<gene>
    <name evidence="1 2" type="primary">rlmJ</name>
    <name evidence="2" type="ORF">GCM10010991_17170</name>
</gene>